<dbReference type="AlphaFoldDB" id="A0A5M3N5V5"/>
<keyword evidence="3" id="KW-1185">Reference proteome</keyword>
<accession>A0A5M3N5V5</accession>
<dbReference type="EMBL" id="JH711573">
    <property type="protein sequence ID" value="EIW86698.1"/>
    <property type="molecule type" value="Genomic_DNA"/>
</dbReference>
<proteinExistence type="predicted"/>
<evidence type="ECO:0000313" key="2">
    <source>
        <dbReference type="EMBL" id="EIW86698.1"/>
    </source>
</evidence>
<sequence length="1264" mass="140287">MAPSRSAQVLQNPENFEAGMGVHAYRFKCKCCTGSEWVDLTHACRHEKTYKHARRVAVSSALQAAPRPLSPSLPAPGLLAPTPPPGYHGLLGPLKEAIASFITRADSPAPPVSPLQLATADFEDNHSAMELDLDWDQVDYDLLMRAPDDRLRADAIAANLAAFMDGVSISSDEEPAELDEGIGLVMPDDPDAPNTGIQYGSIRPVRNQAEDDSDPRWFPWPDKETCLLDIMRRLPRSKFSDSQMESILWMARSFGVDDLPSVKVLKSAHDSIKSRFGVPSIRQQGRLGHIYYLNDLGSIIAQEMANPRIRPHLHFYPEDAGKRLEQAWQASRWRRELDPTLATPMIRQRGQDFYILEPAKLSDGRVVVPERWFTRRGPDGTQRFFACVWPTARVTDQRGATGYVVYKSHAFEIDARSLLLPFPTLLRTFDSDGLPDPRNLFGIHDADGHVSPWVLTDPSCGNPWRERAKGHRVKSFMMWLYCDDTSGNVSKKWNKHNSFLFTAAGLPRTMVHQESNIHFLTTSNLAPPLEMLDGIADQLEQAQATGIWAWDCEDQEMVLLIPVVLAVLGDNPMQSELACHVGMKGKFFCRNCWVKGHDAQDNPEPSTSAGSSSLQPHADTESDGASIHSASDTSASEHSTASNARTRNPKRKKRAMETLAQLITRTRRFIGSSTPRHRDESIRALRSMFSDVVSTSHKTNYRNRKTATGLKDTFMEHFVNHLFARPTSRTTSDAVDNTMPVETYMSPIWRIRVGTGLDPHQDTPVEILHVILLGFVKYLWRDATTRMNSEQKQLLIVRLNSTNVSGLGIPRLAGQTLVQFAGSLTGRDFRAISQVAPFVLQGLVPPQCYDTFVALSALVPLVWQPQIEDIDVYLDRLKGAVDHFLLCTARWTPRWFNKPKFHILLHLAEHVRRFGPAILFATEGFESFNALIREASVHSNHLAPSRDIARSFASINLIRHIISGGFFLPRHAPDSDNAEESAPCQHPFSTTARDWLCAGSSVGPLVTIEASRNAAAIAFHLGAIDEQPPPGTAISDGAQPHALQQTCAWARAPHALSELASRSVKTCKQVISQNGDVCRLSDFVLAAKANAPGRTIIGRLSEILQVTGSVFVVSGVALPYHLPSLARQGWLVISAEDVVCSVNVQHNCAAQSCSDSGVEHVREEREVSDRTRRVIVHRVPDALVLNTAQMRDAIHVQRYRLSPEPIDREHAIKTGAEAEIASQRVKNKAQTRAQPPQVRKDVSRAPNLRISTLVHSLPQLPLGG</sequence>
<comment type="caution">
    <text evidence="2">The sequence shown here is derived from an EMBL/GenBank/DDBJ whole genome shotgun (WGS) entry which is preliminary data.</text>
</comment>
<evidence type="ECO:0000313" key="3">
    <source>
        <dbReference type="Proteomes" id="UP000053558"/>
    </source>
</evidence>
<dbReference type="RefSeq" id="XP_007762696.1">
    <property type="nucleotide sequence ID" value="XM_007764506.1"/>
</dbReference>
<organism evidence="2 3">
    <name type="scientific">Coniophora puteana (strain RWD-64-598)</name>
    <name type="common">Brown rot fungus</name>
    <dbReference type="NCBI Taxonomy" id="741705"/>
    <lineage>
        <taxon>Eukaryota</taxon>
        <taxon>Fungi</taxon>
        <taxon>Dikarya</taxon>
        <taxon>Basidiomycota</taxon>
        <taxon>Agaricomycotina</taxon>
        <taxon>Agaricomycetes</taxon>
        <taxon>Agaricomycetidae</taxon>
        <taxon>Boletales</taxon>
        <taxon>Coniophorineae</taxon>
        <taxon>Coniophoraceae</taxon>
        <taxon>Coniophora</taxon>
    </lineage>
</organism>
<feature type="region of interest" description="Disordered" evidence="1">
    <location>
        <begin position="599"/>
        <end position="654"/>
    </location>
</feature>
<dbReference type="OMA" id="WRIREID"/>
<name>A0A5M3N5V5_CONPW</name>
<reference evidence="3" key="1">
    <citation type="journal article" date="2012" name="Science">
        <title>The Paleozoic origin of enzymatic lignin decomposition reconstructed from 31 fungal genomes.</title>
        <authorList>
            <person name="Floudas D."/>
            <person name="Binder M."/>
            <person name="Riley R."/>
            <person name="Barry K."/>
            <person name="Blanchette R.A."/>
            <person name="Henrissat B."/>
            <person name="Martinez A.T."/>
            <person name="Otillar R."/>
            <person name="Spatafora J.W."/>
            <person name="Yadav J.S."/>
            <person name="Aerts A."/>
            <person name="Benoit I."/>
            <person name="Boyd A."/>
            <person name="Carlson A."/>
            <person name="Copeland A."/>
            <person name="Coutinho P.M."/>
            <person name="de Vries R.P."/>
            <person name="Ferreira P."/>
            <person name="Findley K."/>
            <person name="Foster B."/>
            <person name="Gaskell J."/>
            <person name="Glotzer D."/>
            <person name="Gorecki P."/>
            <person name="Heitman J."/>
            <person name="Hesse C."/>
            <person name="Hori C."/>
            <person name="Igarashi K."/>
            <person name="Jurgens J.A."/>
            <person name="Kallen N."/>
            <person name="Kersten P."/>
            <person name="Kohler A."/>
            <person name="Kuees U."/>
            <person name="Kumar T.K.A."/>
            <person name="Kuo A."/>
            <person name="LaButti K."/>
            <person name="Larrondo L.F."/>
            <person name="Lindquist E."/>
            <person name="Ling A."/>
            <person name="Lombard V."/>
            <person name="Lucas S."/>
            <person name="Lundell T."/>
            <person name="Martin R."/>
            <person name="McLaughlin D.J."/>
            <person name="Morgenstern I."/>
            <person name="Morin E."/>
            <person name="Murat C."/>
            <person name="Nagy L.G."/>
            <person name="Nolan M."/>
            <person name="Ohm R.A."/>
            <person name="Patyshakuliyeva A."/>
            <person name="Rokas A."/>
            <person name="Ruiz-Duenas F.J."/>
            <person name="Sabat G."/>
            <person name="Salamov A."/>
            <person name="Samejima M."/>
            <person name="Schmutz J."/>
            <person name="Slot J.C."/>
            <person name="St John F."/>
            <person name="Stenlid J."/>
            <person name="Sun H."/>
            <person name="Sun S."/>
            <person name="Syed K."/>
            <person name="Tsang A."/>
            <person name="Wiebenga A."/>
            <person name="Young D."/>
            <person name="Pisabarro A."/>
            <person name="Eastwood D.C."/>
            <person name="Martin F."/>
            <person name="Cullen D."/>
            <person name="Grigoriev I.V."/>
            <person name="Hibbett D.S."/>
        </authorList>
    </citation>
    <scope>NUCLEOTIDE SEQUENCE [LARGE SCALE GENOMIC DNA]</scope>
    <source>
        <strain evidence="3">RWD-64-598 SS2</strain>
    </source>
</reference>
<dbReference type="OrthoDB" id="2246127at2759"/>
<feature type="compositionally biased region" description="Polar residues" evidence="1">
    <location>
        <begin position="628"/>
        <end position="646"/>
    </location>
</feature>
<dbReference type="PANTHER" id="PTHR31912">
    <property type="entry name" value="IP13529P"/>
    <property type="match status" value="1"/>
</dbReference>
<dbReference type="Proteomes" id="UP000053558">
    <property type="component" value="Unassembled WGS sequence"/>
</dbReference>
<dbReference type="PANTHER" id="PTHR31912:SF34">
    <property type="entry name" value="NOTOCHORD-RELATED PROTEIN"/>
    <property type="match status" value="1"/>
</dbReference>
<protein>
    <submittedName>
        <fullName evidence="2">Uncharacterized protein</fullName>
    </submittedName>
</protein>
<evidence type="ECO:0000256" key="1">
    <source>
        <dbReference type="SAM" id="MobiDB-lite"/>
    </source>
</evidence>
<dbReference type="KEGG" id="cput:CONPUDRAFT_69138"/>
<gene>
    <name evidence="2" type="ORF">CONPUDRAFT_69138</name>
</gene>
<dbReference type="GeneID" id="19208726"/>
<feature type="region of interest" description="Disordered" evidence="1">
    <location>
        <begin position="1220"/>
        <end position="1244"/>
    </location>
</feature>
<feature type="compositionally biased region" description="Polar residues" evidence="1">
    <location>
        <begin position="603"/>
        <end position="615"/>
    </location>
</feature>